<feature type="chain" id="PRO_5006597110" evidence="10">
    <location>
        <begin position="35"/>
        <end position="399"/>
    </location>
</feature>
<protein>
    <submittedName>
        <fullName evidence="13">Alpha-lytic protease</fullName>
        <ecNumber evidence="13">3.4.21.12</ecNumber>
    </submittedName>
</protein>
<gene>
    <name evidence="13" type="primary">alpha-LP</name>
    <name evidence="13" type="ORF">LA76x_3467</name>
</gene>
<dbReference type="AlphaFoldDB" id="A0A0S2FDF4"/>
<dbReference type="GO" id="GO:0004252">
    <property type="term" value="F:serine-type endopeptidase activity"/>
    <property type="evidence" value="ECO:0007669"/>
    <property type="project" value="InterPro"/>
</dbReference>
<evidence type="ECO:0000256" key="6">
    <source>
        <dbReference type="ARBA" id="ARBA00023145"/>
    </source>
</evidence>
<name>A0A0S2FDF4_LYSAN</name>
<sequence>MSVSKSGKRAGLARVFMFSMMTAVAALSCGAALAADEVSPELKFAMQRDLGVFPSQLGQYLATERLAQTQAAAVERELGGNFAGSWIERNEDGSFKYVAATSGARKASRIPGVEVRTVRHSLKQLQNSMDLLDAGSQARVKGISKPLSGVQSWYVDQTSNSVVVKVDQGATERGVDFVALSGADSGMVRIEEMPGSLQTTATILGGIEYSINNASLCSVGFSVTRGTTKGYVTAGHCGTVGAIARVGGVQVGSFAARVFPGNDRAWVSVGSTHTLQGAVSNYSGGTVAVRGSTEAAIGAAVCRSGRTTGYRCGTITAKNVTANYAEGAVRGLTQGNACMGRGDSGGSWITSAGQAQGVMSGGNVQANGNNCGIPASQRSSLFERLGPILSQYGLTLVRS</sequence>
<evidence type="ECO:0000256" key="7">
    <source>
        <dbReference type="ARBA" id="ARBA00023157"/>
    </source>
</evidence>
<dbReference type="STRING" id="84531.LA76x_3467"/>
<keyword evidence="2 13" id="KW-0645">Protease</keyword>
<feature type="disulfide bond" evidence="9">
    <location>
        <begin position="338"/>
        <end position="371"/>
    </location>
</feature>
<dbReference type="GO" id="GO:0005576">
    <property type="term" value="C:extracellular region"/>
    <property type="evidence" value="ECO:0007669"/>
    <property type="project" value="InterPro"/>
</dbReference>
<dbReference type="InterPro" id="IPR037295">
    <property type="entry name" value="Alpha-lytic_protease_prodomain"/>
</dbReference>
<dbReference type="EC" id="3.4.21.12" evidence="13"/>
<dbReference type="SUPFAM" id="SSF54806">
    <property type="entry name" value="Alpha-lytic protease prodomain"/>
    <property type="match status" value="2"/>
</dbReference>
<feature type="signal peptide" evidence="10">
    <location>
        <begin position="1"/>
        <end position="34"/>
    </location>
</feature>
<dbReference type="InterPro" id="IPR009003">
    <property type="entry name" value="Peptidase_S1_PA"/>
</dbReference>
<proteinExistence type="inferred from homology"/>
<dbReference type="PIRSF" id="PIRSF001134">
    <property type="entry name" value="Streptogrisin"/>
    <property type="match status" value="1"/>
</dbReference>
<comment type="similarity">
    <text evidence="1">Belongs to the peptidase S1 family.</text>
</comment>
<dbReference type="Pfam" id="PF02983">
    <property type="entry name" value="Pro_Al_protease"/>
    <property type="match status" value="1"/>
</dbReference>
<dbReference type="PATRIC" id="fig|84531.8.peg.3484"/>
<dbReference type="CDD" id="cd21112">
    <property type="entry name" value="alphaLP-like"/>
    <property type="match status" value="1"/>
</dbReference>
<evidence type="ECO:0000256" key="5">
    <source>
        <dbReference type="ARBA" id="ARBA00022825"/>
    </source>
</evidence>
<reference evidence="13 14" key="1">
    <citation type="journal article" date="2015" name="BMC Genomics">
        <title>Comparative genomics and metabolic profiling of the genus Lysobacter.</title>
        <authorList>
            <person name="de Bruijn I."/>
            <person name="Cheng X."/>
            <person name="de Jager V."/>
            <person name="Exposito R.G."/>
            <person name="Watrous J."/>
            <person name="Patel N."/>
            <person name="Postma J."/>
            <person name="Dorrestein P.C."/>
            <person name="Kobayashi D."/>
            <person name="Raaijmakers J.M."/>
        </authorList>
    </citation>
    <scope>NUCLEOTIDE SEQUENCE [LARGE SCALE GENOMIC DNA]</scope>
    <source>
        <strain evidence="13 14">76</strain>
    </source>
</reference>
<feature type="disulfide bond" evidence="9">
    <location>
        <begin position="302"/>
        <end position="312"/>
    </location>
</feature>
<keyword evidence="4 13" id="KW-0378">Hydrolase</keyword>
<dbReference type="SUPFAM" id="SSF50494">
    <property type="entry name" value="Trypsin-like serine proteases"/>
    <property type="match status" value="1"/>
</dbReference>
<evidence type="ECO:0000256" key="8">
    <source>
        <dbReference type="PIRSR" id="PIRSR001134-1"/>
    </source>
</evidence>
<dbReference type="EMBL" id="CP011129">
    <property type="protein sequence ID" value="ALN81591.1"/>
    <property type="molecule type" value="Genomic_DNA"/>
</dbReference>
<dbReference type="eggNOG" id="COG3979">
    <property type="taxonomic scope" value="Bacteria"/>
</dbReference>
<dbReference type="InterPro" id="IPR043504">
    <property type="entry name" value="Peptidase_S1_PA_chymotrypsin"/>
</dbReference>
<keyword evidence="6" id="KW-0865">Zymogen</keyword>
<dbReference type="InterPro" id="IPR001316">
    <property type="entry name" value="Pept_S1A_streptogrisin"/>
</dbReference>
<feature type="domain" description="Peptidase S1A alpha-lytic prodomain" evidence="12">
    <location>
        <begin position="120"/>
        <end position="184"/>
    </location>
</feature>
<accession>A0A0S2FDF4</accession>
<dbReference type="Proteomes" id="UP000060787">
    <property type="component" value="Chromosome"/>
</dbReference>
<evidence type="ECO:0000313" key="13">
    <source>
        <dbReference type="EMBL" id="ALN81591.1"/>
    </source>
</evidence>
<evidence type="ECO:0000259" key="11">
    <source>
        <dbReference type="Pfam" id="PF00089"/>
    </source>
</evidence>
<dbReference type="KEGG" id="lab:LA76x_3467"/>
<feature type="active site" description="Charge relay system" evidence="8">
    <location>
        <position position="263"/>
    </location>
</feature>
<feature type="active site" description="Charge relay system" evidence="8">
    <location>
        <position position="344"/>
    </location>
</feature>
<evidence type="ECO:0000256" key="2">
    <source>
        <dbReference type="ARBA" id="ARBA00022670"/>
    </source>
</evidence>
<dbReference type="InterPro" id="IPR035070">
    <property type="entry name" value="Streptogrisin_prodomain"/>
</dbReference>
<evidence type="ECO:0000256" key="3">
    <source>
        <dbReference type="ARBA" id="ARBA00022729"/>
    </source>
</evidence>
<keyword evidence="14" id="KW-1185">Reference proteome</keyword>
<keyword evidence="7 9" id="KW-1015">Disulfide bond</keyword>
<evidence type="ECO:0000256" key="10">
    <source>
        <dbReference type="SAM" id="SignalP"/>
    </source>
</evidence>
<keyword evidence="5" id="KW-0720">Serine protease</keyword>
<dbReference type="Gene3D" id="3.30.300.50">
    <property type="match status" value="2"/>
</dbReference>
<evidence type="ECO:0000256" key="9">
    <source>
        <dbReference type="PIRSR" id="PIRSR001134-2"/>
    </source>
</evidence>
<evidence type="ECO:0000313" key="14">
    <source>
        <dbReference type="Proteomes" id="UP000060787"/>
    </source>
</evidence>
<dbReference type="Pfam" id="PF00089">
    <property type="entry name" value="Trypsin"/>
    <property type="match status" value="1"/>
</dbReference>
<feature type="domain" description="Peptidase S1" evidence="11">
    <location>
        <begin position="230"/>
        <end position="373"/>
    </location>
</feature>
<dbReference type="InterPro" id="IPR004236">
    <property type="entry name" value="Pept_S1_alpha_lytic"/>
</dbReference>
<feature type="disulfide bond" evidence="9">
    <location>
        <begin position="217"/>
        <end position="237"/>
    </location>
</feature>
<evidence type="ECO:0000256" key="4">
    <source>
        <dbReference type="ARBA" id="ARBA00022801"/>
    </source>
</evidence>
<dbReference type="Gene3D" id="2.40.10.10">
    <property type="entry name" value="Trypsin-like serine proteases"/>
    <property type="match status" value="2"/>
</dbReference>
<keyword evidence="3 10" id="KW-0732">Signal</keyword>
<organism evidence="13 14">
    <name type="scientific">Lysobacter antibioticus</name>
    <dbReference type="NCBI Taxonomy" id="84531"/>
    <lineage>
        <taxon>Bacteria</taxon>
        <taxon>Pseudomonadati</taxon>
        <taxon>Pseudomonadota</taxon>
        <taxon>Gammaproteobacteria</taxon>
        <taxon>Lysobacterales</taxon>
        <taxon>Lysobacteraceae</taxon>
        <taxon>Lysobacter</taxon>
    </lineage>
</organism>
<feature type="active site" description="Charge relay system" evidence="8">
    <location>
        <position position="236"/>
    </location>
</feature>
<dbReference type="RefSeq" id="WP_057918592.1">
    <property type="nucleotide sequence ID" value="NZ_CP011129.1"/>
</dbReference>
<dbReference type="PRINTS" id="PR00861">
    <property type="entry name" value="ALYTICPTASE"/>
</dbReference>
<dbReference type="PROSITE" id="PS51257">
    <property type="entry name" value="PROKAR_LIPOPROTEIN"/>
    <property type="match status" value="1"/>
</dbReference>
<evidence type="ECO:0000259" key="12">
    <source>
        <dbReference type="Pfam" id="PF02983"/>
    </source>
</evidence>
<evidence type="ECO:0000256" key="1">
    <source>
        <dbReference type="ARBA" id="ARBA00007664"/>
    </source>
</evidence>
<dbReference type="GO" id="GO:0006508">
    <property type="term" value="P:proteolysis"/>
    <property type="evidence" value="ECO:0007669"/>
    <property type="project" value="UniProtKB-KW"/>
</dbReference>
<dbReference type="InterPro" id="IPR001254">
    <property type="entry name" value="Trypsin_dom"/>
</dbReference>